<dbReference type="InterPro" id="IPR056451">
    <property type="entry name" value="Znf_Tbcl_Rhp7"/>
</dbReference>
<dbReference type="InterPro" id="IPR006553">
    <property type="entry name" value="Leu-rich_rpt_Cys-con_subtyp"/>
</dbReference>
<dbReference type="InterPro" id="IPR032675">
    <property type="entry name" value="LRR_dom_sf"/>
</dbReference>
<feature type="compositionally biased region" description="Basic residues" evidence="1">
    <location>
        <begin position="405"/>
        <end position="420"/>
    </location>
</feature>
<feature type="compositionally biased region" description="Polar residues" evidence="1">
    <location>
        <begin position="251"/>
        <end position="270"/>
    </location>
</feature>
<sequence>MPGYGRYYKNPDITAERFVTKILIILKNIRLPDKIRCDRCNKWKGHTNYSKKRLNNLREKIRSSGPGQYTSQCTLCVPGQVMELKCFVCEKDKGLEDFARAQRKDPDHARCNDCMKEQLDTEPINGQHNYRDEFLARSDSDDDEDFSSDEEYSNMDTAKSTWEDFHHNAQTGVLIGDLNNLSCGDNDDTVTTTSGGFAPWSPIRARSTASGSVSGRTVSYAASVSGASTPTKGGSSSYGGFNPMKYGHPRASSSIADSMETNRPESSSGSKWAKVPAFKPKPTHESEKEDDAWGEEEADESSSDDEDSDEESSRRSNANRIRGPNSALTDFLAANNISAAEIRDNYDRRREQARSDGENSTNQAPDVATSASNENAQTGDVEAGPSSASSKKRKASDITAEAKKLAKIKKSKAFQKKKAERKAEVGDSDSDYDDGLAREMYKKSQPPPGQLDNCEVCNKRFTVTPYSKSGPDGGLLCTPCGKELAADAGPSKKPKKSAGQARRRKLESDRMDANYKPQGAKTLQQLCIEKVAKHHDDIDEFGDLPENILERIAEIFSKKRVLTPGTLKLFLRPDLDGVAVHDAAYLETEDYTELLANVPHIQKIVLRNACQFKDENMEYMLDKCKNIRHLQLYASNLVTDHMWRQLFLRQGEKLQELKLQWLDAAFDDEIVQTMVDFAPNLIRLKLKLCRRITSESIDAISKLKHLRYLSLQTSADVASERVVNLIGCVGAGLETLSLEHFLDANDDVLDTIHAQCRNLRKLRFSENDYCSDVGFAALFTDWANPPLHFADFNSTRDVDNQNPNGPEEAIGLASEGLRALMKHSGSKLEALNLASCRHISHEAFMEVFDGQKVYPELKTVDISFCNPVDTVVVAGIFKSCPRLERLVSFGNFSVEGVVVPKGVTLIGVPKALDDIEQAGITDFDMAVAASLMEPLEQASKMMVDVGA</sequence>
<feature type="compositionally biased region" description="Acidic residues" evidence="1">
    <location>
        <begin position="288"/>
        <end position="310"/>
    </location>
</feature>
<dbReference type="Proteomes" id="UP001521116">
    <property type="component" value="Unassembled WGS sequence"/>
</dbReference>
<feature type="compositionally biased region" description="Polar residues" evidence="1">
    <location>
        <begin position="222"/>
        <end position="239"/>
    </location>
</feature>
<dbReference type="InterPro" id="IPR024630">
    <property type="entry name" value="Stc1"/>
</dbReference>
<accession>A0ABR3T7Y2</accession>
<feature type="compositionally biased region" description="Basic and acidic residues" evidence="1">
    <location>
        <begin position="341"/>
        <end position="357"/>
    </location>
</feature>
<feature type="domain" description="DNA repair protein rhp7 treble clef" evidence="3">
    <location>
        <begin position="448"/>
        <end position="485"/>
    </location>
</feature>
<dbReference type="PANTHER" id="PTHR13318:SF234">
    <property type="entry name" value="RNI-LIKE PROTEIN"/>
    <property type="match status" value="1"/>
</dbReference>
<protein>
    <submittedName>
        <fullName evidence="4">UV-damaged DNA-binding protein rad7</fullName>
    </submittedName>
</protein>
<evidence type="ECO:0000259" key="2">
    <source>
        <dbReference type="Pfam" id="PF12898"/>
    </source>
</evidence>
<dbReference type="PANTHER" id="PTHR13318">
    <property type="entry name" value="PARTNER OF PAIRED, ISOFORM B-RELATED"/>
    <property type="match status" value="1"/>
</dbReference>
<feature type="region of interest" description="Disordered" evidence="1">
    <location>
        <begin position="486"/>
        <end position="510"/>
    </location>
</feature>
<evidence type="ECO:0000313" key="4">
    <source>
        <dbReference type="EMBL" id="KAL1635653.1"/>
    </source>
</evidence>
<feature type="compositionally biased region" description="Polar residues" evidence="1">
    <location>
        <begin position="358"/>
        <end position="378"/>
    </location>
</feature>
<evidence type="ECO:0000256" key="1">
    <source>
        <dbReference type="SAM" id="MobiDB-lite"/>
    </source>
</evidence>
<proteinExistence type="predicted"/>
<feature type="region of interest" description="Disordered" evidence="1">
    <location>
        <begin position="222"/>
        <end position="448"/>
    </location>
</feature>
<dbReference type="SMART" id="SM00367">
    <property type="entry name" value="LRR_CC"/>
    <property type="match status" value="4"/>
</dbReference>
<organism evidence="4 5">
    <name type="scientific">Neofusicoccum ribis</name>
    <dbReference type="NCBI Taxonomy" id="45134"/>
    <lineage>
        <taxon>Eukaryota</taxon>
        <taxon>Fungi</taxon>
        <taxon>Dikarya</taxon>
        <taxon>Ascomycota</taxon>
        <taxon>Pezizomycotina</taxon>
        <taxon>Dothideomycetes</taxon>
        <taxon>Dothideomycetes incertae sedis</taxon>
        <taxon>Botryosphaeriales</taxon>
        <taxon>Botryosphaeriaceae</taxon>
        <taxon>Neofusicoccum</taxon>
    </lineage>
</organism>
<dbReference type="Pfam" id="PF12898">
    <property type="entry name" value="Stc1"/>
    <property type="match status" value="1"/>
</dbReference>
<dbReference type="Gene3D" id="3.80.10.10">
    <property type="entry name" value="Ribonuclease Inhibitor"/>
    <property type="match status" value="2"/>
</dbReference>
<name>A0ABR3T7Y2_9PEZI</name>
<dbReference type="SUPFAM" id="SSF52047">
    <property type="entry name" value="RNI-like"/>
    <property type="match status" value="1"/>
</dbReference>
<dbReference type="GO" id="GO:0003677">
    <property type="term" value="F:DNA binding"/>
    <property type="evidence" value="ECO:0007669"/>
    <property type="project" value="UniProtKB-KW"/>
</dbReference>
<evidence type="ECO:0000259" key="3">
    <source>
        <dbReference type="Pfam" id="PF23550"/>
    </source>
</evidence>
<feature type="domain" description="Stc1" evidence="2">
    <location>
        <begin position="36"/>
        <end position="115"/>
    </location>
</feature>
<keyword evidence="4" id="KW-0238">DNA-binding</keyword>
<dbReference type="Pfam" id="PF23550">
    <property type="entry name" value="zf_Tbcl_Rhp7"/>
    <property type="match status" value="1"/>
</dbReference>
<feature type="compositionally biased region" description="Basic residues" evidence="1">
    <location>
        <begin position="492"/>
        <end position="505"/>
    </location>
</feature>
<reference evidence="4 5" key="1">
    <citation type="submission" date="2024-02" db="EMBL/GenBank/DDBJ databases">
        <title>De novo assembly and annotation of 12 fungi associated with fruit tree decline syndrome in Ontario, Canada.</title>
        <authorList>
            <person name="Sulman M."/>
            <person name="Ellouze W."/>
            <person name="Ilyukhin E."/>
        </authorList>
    </citation>
    <scope>NUCLEOTIDE SEQUENCE [LARGE SCALE GENOMIC DNA]</scope>
    <source>
        <strain evidence="4 5">M1-105</strain>
    </source>
</reference>
<comment type="caution">
    <text evidence="4">The sequence shown here is derived from an EMBL/GenBank/DDBJ whole genome shotgun (WGS) entry which is preliminary data.</text>
</comment>
<keyword evidence="5" id="KW-1185">Reference proteome</keyword>
<gene>
    <name evidence="4" type="primary">RAD7</name>
    <name evidence="4" type="ORF">SLS56_001706</name>
</gene>
<evidence type="ECO:0000313" key="5">
    <source>
        <dbReference type="Proteomes" id="UP001521116"/>
    </source>
</evidence>
<dbReference type="EMBL" id="JAJVDC020000010">
    <property type="protein sequence ID" value="KAL1635653.1"/>
    <property type="molecule type" value="Genomic_DNA"/>
</dbReference>